<dbReference type="InterPro" id="IPR000847">
    <property type="entry name" value="LysR_HTH_N"/>
</dbReference>
<evidence type="ECO:0000313" key="8">
    <source>
        <dbReference type="Proteomes" id="UP000599109"/>
    </source>
</evidence>
<feature type="coiled-coil region" evidence="5">
    <location>
        <begin position="65"/>
        <end position="92"/>
    </location>
</feature>
<dbReference type="PANTHER" id="PTHR30537:SF66">
    <property type="entry name" value="IRON-REGULATED VIRULENCE REGULATORY PROTEIN IRGB"/>
    <property type="match status" value="1"/>
</dbReference>
<evidence type="ECO:0000256" key="3">
    <source>
        <dbReference type="ARBA" id="ARBA00023125"/>
    </source>
</evidence>
<evidence type="ECO:0000313" key="7">
    <source>
        <dbReference type="EMBL" id="MBL0390100.1"/>
    </source>
</evidence>
<dbReference type="FunFam" id="1.10.10.10:FF:000001">
    <property type="entry name" value="LysR family transcriptional regulator"/>
    <property type="match status" value="1"/>
</dbReference>
<name>A0A936YY74_9BURK</name>
<comment type="similarity">
    <text evidence="1">Belongs to the LysR transcriptional regulatory family.</text>
</comment>
<dbReference type="Gene3D" id="1.10.10.10">
    <property type="entry name" value="Winged helix-like DNA-binding domain superfamily/Winged helix DNA-binding domain"/>
    <property type="match status" value="1"/>
</dbReference>
<dbReference type="InterPro" id="IPR036388">
    <property type="entry name" value="WH-like_DNA-bd_sf"/>
</dbReference>
<dbReference type="InterPro" id="IPR005119">
    <property type="entry name" value="LysR_subst-bd"/>
</dbReference>
<keyword evidence="2" id="KW-0805">Transcription regulation</keyword>
<dbReference type="Pfam" id="PF03466">
    <property type="entry name" value="LysR_substrate"/>
    <property type="match status" value="1"/>
</dbReference>
<dbReference type="Proteomes" id="UP000599109">
    <property type="component" value="Unassembled WGS sequence"/>
</dbReference>
<feature type="domain" description="HTH lysR-type" evidence="6">
    <location>
        <begin position="1"/>
        <end position="58"/>
    </location>
</feature>
<dbReference type="InterPro" id="IPR058163">
    <property type="entry name" value="LysR-type_TF_proteobact-type"/>
</dbReference>
<sequence length="292" mass="31973">MNLARLEIFVTVCATGSFTRAADHLAITKSAASQQVATLERELGVQLLHRSTRSLALTEAGTALRDEARALLDQAQRLAERTRHQAAQLTGLLRITSAEDTANWAAPVVAEYVRRHPGMQVEYRPSDRLLDLVSEGMDLSLRTTGRRDSSLRAVNLAVFDVWCVASPQYLLERGTPRKLADLSSHAWIAFTPIPHPWTLQTRDGKQSVRLRRAFSTSSTAGGRALALAGLGLFAAPYFALETDVAAGRLVRVLGKVKLPQVTLYAAWPGQGEPPRKTREFIELAKARRAASA</sequence>
<evidence type="ECO:0000256" key="1">
    <source>
        <dbReference type="ARBA" id="ARBA00009437"/>
    </source>
</evidence>
<dbReference type="SUPFAM" id="SSF53850">
    <property type="entry name" value="Periplasmic binding protein-like II"/>
    <property type="match status" value="1"/>
</dbReference>
<evidence type="ECO:0000256" key="4">
    <source>
        <dbReference type="ARBA" id="ARBA00023163"/>
    </source>
</evidence>
<organism evidence="7 8">
    <name type="scientific">Ramlibacter monticola</name>
    <dbReference type="NCBI Taxonomy" id="1926872"/>
    <lineage>
        <taxon>Bacteria</taxon>
        <taxon>Pseudomonadati</taxon>
        <taxon>Pseudomonadota</taxon>
        <taxon>Betaproteobacteria</taxon>
        <taxon>Burkholderiales</taxon>
        <taxon>Comamonadaceae</taxon>
        <taxon>Ramlibacter</taxon>
    </lineage>
</organism>
<protein>
    <submittedName>
        <fullName evidence="7">LysR family transcriptional regulator</fullName>
    </submittedName>
</protein>
<evidence type="ECO:0000256" key="2">
    <source>
        <dbReference type="ARBA" id="ARBA00023015"/>
    </source>
</evidence>
<dbReference type="PANTHER" id="PTHR30537">
    <property type="entry name" value="HTH-TYPE TRANSCRIPTIONAL REGULATOR"/>
    <property type="match status" value="1"/>
</dbReference>
<evidence type="ECO:0000256" key="5">
    <source>
        <dbReference type="SAM" id="Coils"/>
    </source>
</evidence>
<evidence type="ECO:0000259" key="6">
    <source>
        <dbReference type="PROSITE" id="PS50931"/>
    </source>
</evidence>
<dbReference type="GO" id="GO:0003700">
    <property type="term" value="F:DNA-binding transcription factor activity"/>
    <property type="evidence" value="ECO:0007669"/>
    <property type="project" value="InterPro"/>
</dbReference>
<keyword evidence="5" id="KW-0175">Coiled coil</keyword>
<accession>A0A936YY74</accession>
<dbReference type="GO" id="GO:0006351">
    <property type="term" value="P:DNA-templated transcription"/>
    <property type="evidence" value="ECO:0007669"/>
    <property type="project" value="TreeGrafter"/>
</dbReference>
<keyword evidence="8" id="KW-1185">Reference proteome</keyword>
<keyword evidence="4" id="KW-0804">Transcription</keyword>
<dbReference type="PROSITE" id="PS50931">
    <property type="entry name" value="HTH_LYSR"/>
    <property type="match status" value="1"/>
</dbReference>
<dbReference type="Pfam" id="PF00126">
    <property type="entry name" value="HTH_1"/>
    <property type="match status" value="1"/>
</dbReference>
<reference evidence="7 8" key="1">
    <citation type="journal article" date="2017" name="Int. J. Syst. Evol. Microbiol.">
        <title>Ramlibacter monticola sp. nov., isolated from forest soil.</title>
        <authorList>
            <person name="Chaudhary D.K."/>
            <person name="Kim J."/>
        </authorList>
    </citation>
    <scope>NUCLEOTIDE SEQUENCE [LARGE SCALE GENOMIC DNA]</scope>
    <source>
        <strain evidence="7 8">KACC 19175</strain>
    </source>
</reference>
<keyword evidence="3" id="KW-0238">DNA-binding</keyword>
<dbReference type="CDD" id="cd08422">
    <property type="entry name" value="PBP2_CrgA_like"/>
    <property type="match status" value="1"/>
</dbReference>
<dbReference type="AlphaFoldDB" id="A0A936YY74"/>
<dbReference type="EMBL" id="JAEQNE010000001">
    <property type="protein sequence ID" value="MBL0390100.1"/>
    <property type="molecule type" value="Genomic_DNA"/>
</dbReference>
<dbReference type="Gene3D" id="3.40.190.290">
    <property type="match status" value="1"/>
</dbReference>
<dbReference type="PRINTS" id="PR00039">
    <property type="entry name" value="HTHLYSR"/>
</dbReference>
<comment type="caution">
    <text evidence="7">The sequence shown here is derived from an EMBL/GenBank/DDBJ whole genome shotgun (WGS) entry which is preliminary data.</text>
</comment>
<gene>
    <name evidence="7" type="ORF">JJ685_02980</name>
</gene>
<proteinExistence type="inferred from homology"/>
<dbReference type="SUPFAM" id="SSF46785">
    <property type="entry name" value="Winged helix' DNA-binding domain"/>
    <property type="match status" value="1"/>
</dbReference>
<dbReference type="RefSeq" id="WP_201672674.1">
    <property type="nucleotide sequence ID" value="NZ_JAEQNE010000001.1"/>
</dbReference>
<dbReference type="GO" id="GO:0043565">
    <property type="term" value="F:sequence-specific DNA binding"/>
    <property type="evidence" value="ECO:0007669"/>
    <property type="project" value="TreeGrafter"/>
</dbReference>
<dbReference type="InterPro" id="IPR036390">
    <property type="entry name" value="WH_DNA-bd_sf"/>
</dbReference>